<reference evidence="2" key="1">
    <citation type="submission" date="2020-07" db="EMBL/GenBank/DDBJ databases">
        <authorList>
            <person name="Partida-Martinez L."/>
            <person name="Huntemann M."/>
            <person name="Clum A."/>
            <person name="Wang J."/>
            <person name="Palaniappan K."/>
            <person name="Ritter S."/>
            <person name="Chen I.-M."/>
            <person name="Stamatis D."/>
            <person name="Reddy T."/>
            <person name="O'Malley R."/>
            <person name="Daum C."/>
            <person name="Shapiro N."/>
            <person name="Ivanova N."/>
            <person name="Kyrpides N."/>
            <person name="Woyke T."/>
        </authorList>
    </citation>
    <scope>NUCLEOTIDE SEQUENCE [LARGE SCALE GENOMIC DNA]</scope>
    <source>
        <strain evidence="2">AT2.8</strain>
    </source>
</reference>
<evidence type="ECO:0008006" key="3">
    <source>
        <dbReference type="Google" id="ProtNLM"/>
    </source>
</evidence>
<name>A0A852T751_9BACI</name>
<gene>
    <name evidence="1" type="ORF">F4694_000033</name>
</gene>
<dbReference type="Proteomes" id="UP000548423">
    <property type="component" value="Unassembled WGS sequence"/>
</dbReference>
<reference evidence="2" key="2">
    <citation type="submission" date="2020-08" db="EMBL/GenBank/DDBJ databases">
        <title>The Agave Microbiome: Exploring the role of microbial communities in plant adaptations to desert environments.</title>
        <authorList>
            <person name="Partida-Martinez L.P."/>
        </authorList>
    </citation>
    <scope>NUCLEOTIDE SEQUENCE [LARGE SCALE GENOMIC DNA]</scope>
    <source>
        <strain evidence="2">AT2.8</strain>
    </source>
</reference>
<protein>
    <recommendedName>
        <fullName evidence="3">DUF2922 domain-containing protein</fullName>
    </recommendedName>
</protein>
<proteinExistence type="predicted"/>
<dbReference type="Pfam" id="PF11148">
    <property type="entry name" value="DUF2922"/>
    <property type="match status" value="1"/>
</dbReference>
<evidence type="ECO:0000313" key="2">
    <source>
        <dbReference type="Proteomes" id="UP000548423"/>
    </source>
</evidence>
<dbReference type="AlphaFoldDB" id="A0A852T751"/>
<organism evidence="1 2">
    <name type="scientific">Neobacillus niacini</name>
    <dbReference type="NCBI Taxonomy" id="86668"/>
    <lineage>
        <taxon>Bacteria</taxon>
        <taxon>Bacillati</taxon>
        <taxon>Bacillota</taxon>
        <taxon>Bacilli</taxon>
        <taxon>Bacillales</taxon>
        <taxon>Bacillaceae</taxon>
        <taxon>Neobacillus</taxon>
    </lineage>
</organism>
<evidence type="ECO:0000313" key="1">
    <source>
        <dbReference type="EMBL" id="NYE03314.1"/>
    </source>
</evidence>
<sequence length="72" mass="7957">MAKTLELEFVTEFGKSARLSIENPKEPIEESVVKAAMEEMIASGVFTSTNGNFASVKGARMIDRNVTEYEII</sequence>
<dbReference type="InterPro" id="IPR021321">
    <property type="entry name" value="DUF2922"/>
</dbReference>
<dbReference type="EMBL" id="JACCBX010000001">
    <property type="protein sequence ID" value="NYE03314.1"/>
    <property type="molecule type" value="Genomic_DNA"/>
</dbReference>
<comment type="caution">
    <text evidence="1">The sequence shown here is derived from an EMBL/GenBank/DDBJ whole genome shotgun (WGS) entry which is preliminary data.</text>
</comment>
<accession>A0A852T751</accession>